<comment type="caution">
    <text evidence="9">The sequence shown here is derived from an EMBL/GenBank/DDBJ whole genome shotgun (WGS) entry which is preliminary data.</text>
</comment>
<evidence type="ECO:0000256" key="6">
    <source>
        <dbReference type="HAMAP-Rule" id="MF_00267"/>
    </source>
</evidence>
<dbReference type="EMBL" id="PSNY01000008">
    <property type="protein sequence ID" value="PPE69962.1"/>
    <property type="molecule type" value="Genomic_DNA"/>
</dbReference>
<organism evidence="9 11">
    <name type="scientific">Caldimonas thermodepolymerans</name>
    <dbReference type="NCBI Taxonomy" id="215580"/>
    <lineage>
        <taxon>Bacteria</taxon>
        <taxon>Pseudomonadati</taxon>
        <taxon>Pseudomonadota</taxon>
        <taxon>Betaproteobacteria</taxon>
        <taxon>Burkholderiales</taxon>
        <taxon>Sphaerotilaceae</taxon>
        <taxon>Caldimonas</taxon>
    </lineage>
</organism>
<protein>
    <recommendedName>
        <fullName evidence="6">Probable septum site-determining protein MinC</fullName>
    </recommendedName>
</protein>
<dbReference type="Proteomes" id="UP000294772">
    <property type="component" value="Unassembled WGS sequence"/>
</dbReference>
<accession>A0A2S5T4T5</accession>
<dbReference type="GO" id="GO:0000917">
    <property type="term" value="P:division septum assembly"/>
    <property type="evidence" value="ECO:0007669"/>
    <property type="project" value="UniProtKB-KW"/>
</dbReference>
<dbReference type="HAMAP" id="MF_00267">
    <property type="entry name" value="MinC"/>
    <property type="match status" value="1"/>
</dbReference>
<name>A0A2S5T4T5_9BURK</name>
<evidence type="ECO:0000313" key="10">
    <source>
        <dbReference type="EMBL" id="TCP05938.1"/>
    </source>
</evidence>
<dbReference type="GO" id="GO:0000902">
    <property type="term" value="P:cell morphogenesis"/>
    <property type="evidence" value="ECO:0007669"/>
    <property type="project" value="InterPro"/>
</dbReference>
<comment type="function">
    <text evidence="5 6">Cell division inhibitor that blocks the formation of polar Z ring septums. Rapidly oscillates between the poles of the cell to destabilize FtsZ filaments that have formed before they mature into polar Z rings. Prevents FtsZ polymerization.</text>
</comment>
<keyword evidence="4 6" id="KW-0131">Cell cycle</keyword>
<dbReference type="AlphaFoldDB" id="A0A2S5T4T5"/>
<evidence type="ECO:0000256" key="5">
    <source>
        <dbReference type="ARBA" id="ARBA00025606"/>
    </source>
</evidence>
<evidence type="ECO:0000259" key="8">
    <source>
        <dbReference type="Pfam" id="PF05209"/>
    </source>
</evidence>
<evidence type="ECO:0000256" key="2">
    <source>
        <dbReference type="ARBA" id="ARBA00022618"/>
    </source>
</evidence>
<dbReference type="RefSeq" id="WP_104357327.1">
    <property type="nucleotide sequence ID" value="NZ_CALFFA010000040.1"/>
</dbReference>
<dbReference type="InterPro" id="IPR013033">
    <property type="entry name" value="MinC"/>
</dbReference>
<feature type="domain" description="Septum formation inhibitor MinC C-terminal" evidence="7">
    <location>
        <begin position="146"/>
        <end position="247"/>
    </location>
</feature>
<evidence type="ECO:0000256" key="4">
    <source>
        <dbReference type="ARBA" id="ARBA00023306"/>
    </source>
</evidence>
<reference evidence="10 12" key="2">
    <citation type="submission" date="2019-03" db="EMBL/GenBank/DDBJ databases">
        <title>Genomic Encyclopedia of Type Strains, Phase IV (KMG-IV): sequencing the most valuable type-strain genomes for metagenomic binning, comparative biology and taxonomic classification.</title>
        <authorList>
            <person name="Goeker M."/>
        </authorList>
    </citation>
    <scope>NUCLEOTIDE SEQUENCE [LARGE SCALE GENOMIC DNA]</scope>
    <source>
        <strain evidence="10 12">DSM 15264</strain>
    </source>
</reference>
<dbReference type="InterPro" id="IPR007874">
    <property type="entry name" value="MinC_N"/>
</dbReference>
<gene>
    <name evidence="6 9" type="primary">minC</name>
    <name evidence="9" type="ORF">C1702_08855</name>
    <name evidence="10" type="ORF">EV676_108171</name>
</gene>
<dbReference type="Gene3D" id="2.160.20.70">
    <property type="match status" value="1"/>
</dbReference>
<comment type="subunit">
    <text evidence="6">Interacts with MinD and FtsZ.</text>
</comment>
<dbReference type="OrthoDB" id="9794530at2"/>
<evidence type="ECO:0000313" key="11">
    <source>
        <dbReference type="Proteomes" id="UP000239406"/>
    </source>
</evidence>
<dbReference type="InterPro" id="IPR036145">
    <property type="entry name" value="MinC_C_sf"/>
</dbReference>
<dbReference type="EMBL" id="SLXF01000008">
    <property type="protein sequence ID" value="TCP05938.1"/>
    <property type="molecule type" value="Genomic_DNA"/>
</dbReference>
<dbReference type="NCBIfam" id="TIGR01222">
    <property type="entry name" value="minC"/>
    <property type="match status" value="1"/>
</dbReference>
<keyword evidence="3 6" id="KW-0717">Septation</keyword>
<dbReference type="InterPro" id="IPR005526">
    <property type="entry name" value="Septum_form_inhib_MinC_C"/>
</dbReference>
<comment type="similarity">
    <text evidence="1 6">Belongs to the MinC family.</text>
</comment>
<keyword evidence="11" id="KW-1185">Reference proteome</keyword>
<evidence type="ECO:0000313" key="9">
    <source>
        <dbReference type="EMBL" id="PPE69962.1"/>
    </source>
</evidence>
<dbReference type="InterPro" id="IPR016098">
    <property type="entry name" value="CAP/MinC_C"/>
</dbReference>
<evidence type="ECO:0000259" key="7">
    <source>
        <dbReference type="Pfam" id="PF03775"/>
    </source>
</evidence>
<dbReference type="PANTHER" id="PTHR34108">
    <property type="entry name" value="SEPTUM SITE-DETERMINING PROTEIN MINC"/>
    <property type="match status" value="1"/>
</dbReference>
<feature type="domain" description="Septum formation inhibitor MinC N-terminal" evidence="8">
    <location>
        <begin position="13"/>
        <end position="85"/>
    </location>
</feature>
<sequence>MAAASRGNAPAIFDLKSASLPLVAVVLKTADLDALAAELAARLDDTPDFFDQDPVVIDLSPLSQDDAAIDFAALVALLRRYRMVPIAAKGGSAAQMEAARAAGLTEAPAAAPATPVVMEPPAPPVLSEVIREVPVPVPAAPVSALIVDRPLRSGQQVYARGCDLVVMAAVNFGAEVIADGNIHVYAPLRGRAIAGARGNTEARIFTLCLEPELISIAGTYRTTETALPPEVQGKPAQVRLVGEKLVMEPLKP</sequence>
<evidence type="ECO:0000256" key="3">
    <source>
        <dbReference type="ARBA" id="ARBA00023210"/>
    </source>
</evidence>
<reference evidence="9 11" key="1">
    <citation type="submission" date="2018-02" db="EMBL/GenBank/DDBJ databases">
        <title>Reclassifiation of [Polyangium] brachysporum DSM 7029 as Guopingzhaonella breviflexa gen. nov., sp. nov., a member of the family Comamonadaceae.</title>
        <authorList>
            <person name="Tang B."/>
        </authorList>
    </citation>
    <scope>NUCLEOTIDE SEQUENCE [LARGE SCALE GENOMIC DNA]</scope>
    <source>
        <strain evidence="9 11">DSM 15344</strain>
    </source>
</reference>
<dbReference type="Proteomes" id="UP000239406">
    <property type="component" value="Unassembled WGS sequence"/>
</dbReference>
<proteinExistence type="inferred from homology"/>
<dbReference type="SUPFAM" id="SSF63848">
    <property type="entry name" value="Cell-division inhibitor MinC, C-terminal domain"/>
    <property type="match status" value="1"/>
</dbReference>
<dbReference type="PANTHER" id="PTHR34108:SF1">
    <property type="entry name" value="SEPTUM SITE-DETERMINING PROTEIN MINC"/>
    <property type="match status" value="1"/>
</dbReference>
<dbReference type="GO" id="GO:1901891">
    <property type="term" value="P:regulation of cell septum assembly"/>
    <property type="evidence" value="ECO:0007669"/>
    <property type="project" value="InterPro"/>
</dbReference>
<evidence type="ECO:0000256" key="1">
    <source>
        <dbReference type="ARBA" id="ARBA00006291"/>
    </source>
</evidence>
<dbReference type="Pfam" id="PF05209">
    <property type="entry name" value="MinC_N"/>
    <property type="match status" value="1"/>
</dbReference>
<dbReference type="GO" id="GO:0051302">
    <property type="term" value="P:regulation of cell division"/>
    <property type="evidence" value="ECO:0007669"/>
    <property type="project" value="InterPro"/>
</dbReference>
<dbReference type="Gene3D" id="3.30.70.260">
    <property type="match status" value="1"/>
</dbReference>
<evidence type="ECO:0000313" key="12">
    <source>
        <dbReference type="Proteomes" id="UP000294772"/>
    </source>
</evidence>
<dbReference type="Pfam" id="PF03775">
    <property type="entry name" value="MinC_C"/>
    <property type="match status" value="1"/>
</dbReference>
<keyword evidence="2 6" id="KW-0132">Cell division</keyword>